<evidence type="ECO:0000256" key="1">
    <source>
        <dbReference type="ARBA" id="ARBA00022448"/>
    </source>
</evidence>
<reference evidence="5 6" key="1">
    <citation type="submission" date="2022-11" db="EMBL/GenBank/DDBJ databases">
        <title>Minimal conservation of predation-associated metabolite biosynthetic gene clusters underscores biosynthetic potential of Myxococcota including descriptions for ten novel species: Archangium lansinium sp. nov., Myxococcus landrumus sp. nov., Nannocystis bai.</title>
        <authorList>
            <person name="Ahearne A."/>
            <person name="Stevens C."/>
            <person name="Dowd S."/>
        </authorList>
    </citation>
    <scope>NUCLEOTIDE SEQUENCE [LARGE SCALE GENOMIC DNA]</scope>
    <source>
        <strain evidence="5 6">RJM3</strain>
    </source>
</reference>
<feature type="domain" description="ABC transporter" evidence="4">
    <location>
        <begin position="8"/>
        <end position="225"/>
    </location>
</feature>
<dbReference type="InterPro" id="IPR017871">
    <property type="entry name" value="ABC_transporter-like_CS"/>
</dbReference>
<dbReference type="SMART" id="SM00382">
    <property type="entry name" value="AAA"/>
    <property type="match status" value="1"/>
</dbReference>
<dbReference type="EMBL" id="JAQNDO010000001">
    <property type="protein sequence ID" value="MDC0742284.1"/>
    <property type="molecule type" value="Genomic_DNA"/>
</dbReference>
<keyword evidence="1" id="KW-0813">Transport</keyword>
<evidence type="ECO:0000256" key="2">
    <source>
        <dbReference type="ARBA" id="ARBA00022741"/>
    </source>
</evidence>
<dbReference type="CDD" id="cd03255">
    <property type="entry name" value="ABC_MJ0796_LolCDE_FtsE"/>
    <property type="match status" value="1"/>
</dbReference>
<keyword evidence="2" id="KW-0547">Nucleotide-binding</keyword>
<evidence type="ECO:0000313" key="6">
    <source>
        <dbReference type="Proteomes" id="UP001221411"/>
    </source>
</evidence>
<dbReference type="GO" id="GO:0005524">
    <property type="term" value="F:ATP binding"/>
    <property type="evidence" value="ECO:0007669"/>
    <property type="project" value="UniProtKB-KW"/>
</dbReference>
<keyword evidence="3 5" id="KW-0067">ATP-binding</keyword>
<accession>A0ABT5ELE6</accession>
<dbReference type="Gene3D" id="3.40.50.300">
    <property type="entry name" value="P-loop containing nucleotide triphosphate hydrolases"/>
    <property type="match status" value="1"/>
</dbReference>
<dbReference type="InterPro" id="IPR027417">
    <property type="entry name" value="P-loop_NTPase"/>
</dbReference>
<evidence type="ECO:0000256" key="3">
    <source>
        <dbReference type="ARBA" id="ARBA00022840"/>
    </source>
</evidence>
<gene>
    <name evidence="5" type="ORF">POL67_13105</name>
</gene>
<proteinExistence type="predicted"/>
<sequence>MAATPLLYELASVTRTFRTPGLEVRALEDVSFTLAEGELVAIAGPSGSGKSTLLAVLGLLDADVSGEVTMRGQSVRRMTSRERARARLEGIGLVFQTFHLLPALDVRHNVALPHWKLHGHHGRALARAEALLAELGLEARIRHDVTRLSGGEMQRVAIARALVNDPAVVLADEPTANLDEASAGAVVSLLRRANARGAAVVVCTHDTELLASFPRVLRMRHGRMAP</sequence>
<name>A0ABT5ELE6_9BACT</name>
<dbReference type="InterPro" id="IPR015854">
    <property type="entry name" value="ABC_transpr_LolD-like"/>
</dbReference>
<organism evidence="5 6">
    <name type="scientific">Polyangium mundeleinium</name>
    <dbReference type="NCBI Taxonomy" id="2995306"/>
    <lineage>
        <taxon>Bacteria</taxon>
        <taxon>Pseudomonadati</taxon>
        <taxon>Myxococcota</taxon>
        <taxon>Polyangia</taxon>
        <taxon>Polyangiales</taxon>
        <taxon>Polyangiaceae</taxon>
        <taxon>Polyangium</taxon>
    </lineage>
</organism>
<dbReference type="Pfam" id="PF00005">
    <property type="entry name" value="ABC_tran"/>
    <property type="match status" value="1"/>
</dbReference>
<dbReference type="InterPro" id="IPR017911">
    <property type="entry name" value="MacB-like_ATP-bd"/>
</dbReference>
<protein>
    <submittedName>
        <fullName evidence="5">ABC transporter ATP-binding protein</fullName>
    </submittedName>
</protein>
<dbReference type="SUPFAM" id="SSF52540">
    <property type="entry name" value="P-loop containing nucleoside triphosphate hydrolases"/>
    <property type="match status" value="1"/>
</dbReference>
<evidence type="ECO:0000313" key="5">
    <source>
        <dbReference type="EMBL" id="MDC0742284.1"/>
    </source>
</evidence>
<dbReference type="PANTHER" id="PTHR24220">
    <property type="entry name" value="IMPORT ATP-BINDING PROTEIN"/>
    <property type="match status" value="1"/>
</dbReference>
<dbReference type="PROSITE" id="PS50893">
    <property type="entry name" value="ABC_TRANSPORTER_2"/>
    <property type="match status" value="1"/>
</dbReference>
<keyword evidence="6" id="KW-1185">Reference proteome</keyword>
<dbReference type="Proteomes" id="UP001221411">
    <property type="component" value="Unassembled WGS sequence"/>
</dbReference>
<dbReference type="PANTHER" id="PTHR24220:SF86">
    <property type="entry name" value="ABC TRANSPORTER ABCH.1"/>
    <property type="match status" value="1"/>
</dbReference>
<dbReference type="InterPro" id="IPR003439">
    <property type="entry name" value="ABC_transporter-like_ATP-bd"/>
</dbReference>
<evidence type="ECO:0000259" key="4">
    <source>
        <dbReference type="PROSITE" id="PS50893"/>
    </source>
</evidence>
<dbReference type="PROSITE" id="PS00211">
    <property type="entry name" value="ABC_TRANSPORTER_1"/>
    <property type="match status" value="1"/>
</dbReference>
<comment type="caution">
    <text evidence="5">The sequence shown here is derived from an EMBL/GenBank/DDBJ whole genome shotgun (WGS) entry which is preliminary data.</text>
</comment>
<dbReference type="InterPro" id="IPR003593">
    <property type="entry name" value="AAA+_ATPase"/>
</dbReference>